<keyword evidence="3" id="KW-0812">Transmembrane</keyword>
<name>A0ABQ7FXV6_DUNSA</name>
<feature type="compositionally biased region" description="Low complexity" evidence="2">
    <location>
        <begin position="548"/>
        <end position="561"/>
    </location>
</feature>
<reference evidence="4" key="1">
    <citation type="submission" date="2017-08" db="EMBL/GenBank/DDBJ databases">
        <authorList>
            <person name="Polle J.E."/>
            <person name="Barry K."/>
            <person name="Cushman J."/>
            <person name="Schmutz J."/>
            <person name="Tran D."/>
            <person name="Hathwaick L.T."/>
            <person name="Yim W.C."/>
            <person name="Jenkins J."/>
            <person name="Mckie-Krisberg Z.M."/>
            <person name="Prochnik S."/>
            <person name="Lindquist E."/>
            <person name="Dockter R.B."/>
            <person name="Adam C."/>
            <person name="Molina H."/>
            <person name="Bunkerborg J."/>
            <person name="Jin E."/>
            <person name="Buchheim M."/>
            <person name="Magnuson J."/>
        </authorList>
    </citation>
    <scope>NUCLEOTIDE SEQUENCE</scope>
    <source>
        <strain evidence="4">CCAP 19/18</strain>
    </source>
</reference>
<dbReference type="Gene3D" id="3.80.10.10">
    <property type="entry name" value="Ribonuclease Inhibitor"/>
    <property type="match status" value="1"/>
</dbReference>
<comment type="subcellular location">
    <subcellularLocation>
        <location evidence="1">Cytoplasm</location>
        <location evidence="1">Cytoskeleton</location>
        <location evidence="1">Cilium axoneme</location>
    </subcellularLocation>
</comment>
<dbReference type="SUPFAM" id="SSF52058">
    <property type="entry name" value="L domain-like"/>
    <property type="match status" value="1"/>
</dbReference>
<comment type="caution">
    <text evidence="4">The sequence shown here is derived from an EMBL/GenBank/DDBJ whole genome shotgun (WGS) entry which is preliminary data.</text>
</comment>
<dbReference type="InterPro" id="IPR032675">
    <property type="entry name" value="LRR_dom_sf"/>
</dbReference>
<gene>
    <name evidence="4" type="ORF">DUNSADRAFT_1180</name>
</gene>
<dbReference type="InterPro" id="IPR001611">
    <property type="entry name" value="Leu-rich_rpt"/>
</dbReference>
<organism evidence="4 5">
    <name type="scientific">Dunaliella salina</name>
    <name type="common">Green alga</name>
    <name type="synonym">Protococcus salinus</name>
    <dbReference type="NCBI Taxonomy" id="3046"/>
    <lineage>
        <taxon>Eukaryota</taxon>
        <taxon>Viridiplantae</taxon>
        <taxon>Chlorophyta</taxon>
        <taxon>core chlorophytes</taxon>
        <taxon>Chlorophyceae</taxon>
        <taxon>CS clade</taxon>
        <taxon>Chlamydomonadales</taxon>
        <taxon>Dunaliellaceae</taxon>
        <taxon>Dunaliella</taxon>
    </lineage>
</organism>
<evidence type="ECO:0008006" key="6">
    <source>
        <dbReference type="Google" id="ProtNLM"/>
    </source>
</evidence>
<accession>A0ABQ7FXV6</accession>
<protein>
    <recommendedName>
        <fullName evidence="6">Adenylate cyclase</fullName>
    </recommendedName>
</protein>
<evidence type="ECO:0000313" key="5">
    <source>
        <dbReference type="Proteomes" id="UP000815325"/>
    </source>
</evidence>
<evidence type="ECO:0000256" key="1">
    <source>
        <dbReference type="ARBA" id="ARBA00004430"/>
    </source>
</evidence>
<evidence type="ECO:0000256" key="3">
    <source>
        <dbReference type="SAM" id="Phobius"/>
    </source>
</evidence>
<dbReference type="EMBL" id="MU070568">
    <property type="protein sequence ID" value="KAF5827188.1"/>
    <property type="molecule type" value="Genomic_DNA"/>
</dbReference>
<dbReference type="PANTHER" id="PTHR48009">
    <property type="entry name" value="LEUCINE-RICH REPEAT (LRR) FAMILY PROTEIN"/>
    <property type="match status" value="1"/>
</dbReference>
<keyword evidence="3" id="KW-0472">Membrane</keyword>
<dbReference type="InterPro" id="IPR029787">
    <property type="entry name" value="Nucleotide_cyclase"/>
</dbReference>
<proteinExistence type="predicted"/>
<keyword evidence="5" id="KW-1185">Reference proteome</keyword>
<dbReference type="Pfam" id="PF13855">
    <property type="entry name" value="LRR_8"/>
    <property type="match status" value="1"/>
</dbReference>
<sequence>MGIQTRLARLIYCVWAGHSACQPGLEDSVTCGCEEPGHVVSIKLARNNLAGTFSEGLFRPFACHLRQLHLNDNKMIGRLSSSFSGFERLETLLLSDNELTGGMPLGLEGVPNLRVLDVSGNFLEGSVPQDLCSSDGSSKLTDILIARNRLSGPLRLSNCKSLVSIVAMDNFFIGPTPSIKDLANLRTLNLERNAFSEKALESMDIISPLTSLSLADNRLSGKLFGENMVEGLRLLRTFKVEDNSLSDELPELLFTELTSLSTFNGARNMFRGPLPPVRIGSMAPLELSTAERRRTRPDDLYQSVNYSAPRLPSFLEFSSFKLPVAEPGKNPSGLRCPVLKIPGRLDDPRTFVSWTLDPAYYMYEACTCSSGSQLKNLTRPGRTFYFECVPLPDADEPFASKHPWAVVVIIVVGLIAVTLLFLGLLGRSKMEWELRRWKKRMLGAPASGQPASIVTTDVAGYTALCAKDPRLARTAMDVHNKIIESARWANCGSVIDMGGDSYTLAFRDAFDAVAFSLQTQLLMESAVWPNAARVSRSGSIVPLLGTVTPTVSPTPTESGSPHAGHGQPETPRISGNQGSVEGMDNDVAATPQLSSTDLGTQLRVRIGIATGTLAAGVPLQTSPVVTLSKEISDAAAGGQTFMDGATFQLIKDQLLELGSVTEDGLGLDEGWTKQALKSLSATVRSFRGRGPAYSSGKEAAVVLNMGHFVRSSAMAEKDVAGMVETDDRPSTCSQHMAAVPVYTQSNDASTTEGQLPEAAGKEKPRSLLIFQVVPARMLPHAARWGGALSLSQDWVPSISSQAFFNAPGALQSFLGNPELLPCITAVFACVSGFLSFEEKYPEEAAQVADQVVLCVQRMLQEVEGGYLCRTFQGCKFMLTFSTPEAAIKWCLGTQQAIMEQSWPGLLFNPPGFQDVFVHGRLAFRGPRYVVSMLPRHL</sequence>
<dbReference type="Gene3D" id="3.30.70.1230">
    <property type="entry name" value="Nucleotide cyclase"/>
    <property type="match status" value="2"/>
</dbReference>
<dbReference type="PANTHER" id="PTHR48009:SF4">
    <property type="entry name" value="LEUCINE-RICH REPEAT (LRR) FAMILY PROTEIN"/>
    <property type="match status" value="1"/>
</dbReference>
<feature type="transmembrane region" description="Helical" evidence="3">
    <location>
        <begin position="404"/>
        <end position="426"/>
    </location>
</feature>
<dbReference type="InterPro" id="IPR053213">
    <property type="entry name" value="RLP29"/>
</dbReference>
<evidence type="ECO:0000313" key="4">
    <source>
        <dbReference type="EMBL" id="KAF5827188.1"/>
    </source>
</evidence>
<evidence type="ECO:0000256" key="2">
    <source>
        <dbReference type="SAM" id="MobiDB-lite"/>
    </source>
</evidence>
<feature type="region of interest" description="Disordered" evidence="2">
    <location>
        <begin position="548"/>
        <end position="585"/>
    </location>
</feature>
<dbReference type="Proteomes" id="UP000815325">
    <property type="component" value="Unassembled WGS sequence"/>
</dbReference>
<dbReference type="SUPFAM" id="SSF55073">
    <property type="entry name" value="Nucleotide cyclase"/>
    <property type="match status" value="2"/>
</dbReference>
<keyword evidence="3" id="KW-1133">Transmembrane helix</keyword>